<evidence type="ECO:0000313" key="2">
    <source>
        <dbReference type="EMBL" id="PFG19142.1"/>
    </source>
</evidence>
<feature type="compositionally biased region" description="Low complexity" evidence="1">
    <location>
        <begin position="10"/>
        <end position="24"/>
    </location>
</feature>
<protein>
    <submittedName>
        <fullName evidence="2">Uncharacterized protein</fullName>
    </submittedName>
</protein>
<dbReference type="EMBL" id="PDJD01000001">
    <property type="protein sequence ID" value="PFG19142.1"/>
    <property type="molecule type" value="Genomic_DNA"/>
</dbReference>
<organism evidence="2 3">
    <name type="scientific">Serinibacter salmoneus</name>
    <dbReference type="NCBI Taxonomy" id="556530"/>
    <lineage>
        <taxon>Bacteria</taxon>
        <taxon>Bacillati</taxon>
        <taxon>Actinomycetota</taxon>
        <taxon>Actinomycetes</taxon>
        <taxon>Micrococcales</taxon>
        <taxon>Beutenbergiaceae</taxon>
        <taxon>Serinibacter</taxon>
    </lineage>
</organism>
<name>A0A2A9CZL9_9MICO</name>
<dbReference type="Proteomes" id="UP000224915">
    <property type="component" value="Unassembled WGS sequence"/>
</dbReference>
<comment type="caution">
    <text evidence="2">The sequence shown here is derived from an EMBL/GenBank/DDBJ whole genome shotgun (WGS) entry which is preliminary data.</text>
</comment>
<dbReference type="OrthoDB" id="3266223at2"/>
<evidence type="ECO:0000313" key="3">
    <source>
        <dbReference type="Proteomes" id="UP000224915"/>
    </source>
</evidence>
<proteinExistence type="predicted"/>
<dbReference type="NCBIfam" id="NF040618">
    <property type="entry name" value="PPA1309_fam"/>
    <property type="match status" value="1"/>
</dbReference>
<gene>
    <name evidence="2" type="ORF">ATL40_0698</name>
</gene>
<keyword evidence="3" id="KW-1185">Reference proteome</keyword>
<dbReference type="RefSeq" id="WP_098468316.1">
    <property type="nucleotide sequence ID" value="NZ_PDJD01000001.1"/>
</dbReference>
<accession>A0A2A9CZL9</accession>
<sequence length="194" mass="20351">MSEPVDPTHAADATPPSRADAPDATAALARCLRETEAHVAGAGWDAPMRLFALVRLAEALAEDPSLASMLPEPDGDPHQLIAVEQEGLPEAETLEDLLAQISWPESVDGAAIVIERVVVPPSAEAEVDTDDPQAVAALAQREDAQDVRMAAGVLRSGERWCALRARSHDTDDQVMGGADLVPGLVAALAVTLED</sequence>
<dbReference type="InterPro" id="IPR047681">
    <property type="entry name" value="PPA1309-like"/>
</dbReference>
<dbReference type="AlphaFoldDB" id="A0A2A9CZL9"/>
<reference evidence="2 3" key="1">
    <citation type="submission" date="2017-10" db="EMBL/GenBank/DDBJ databases">
        <title>Sequencing the genomes of 1000 actinobacteria strains.</title>
        <authorList>
            <person name="Klenk H.-P."/>
        </authorList>
    </citation>
    <scope>NUCLEOTIDE SEQUENCE [LARGE SCALE GENOMIC DNA]</scope>
    <source>
        <strain evidence="2 3">DSM 21801</strain>
    </source>
</reference>
<feature type="region of interest" description="Disordered" evidence="1">
    <location>
        <begin position="1"/>
        <end position="24"/>
    </location>
</feature>
<evidence type="ECO:0000256" key="1">
    <source>
        <dbReference type="SAM" id="MobiDB-lite"/>
    </source>
</evidence>